<feature type="region of interest" description="Disordered" evidence="1">
    <location>
        <begin position="206"/>
        <end position="262"/>
    </location>
</feature>
<organism evidence="2 3">
    <name type="scientific">Serendipita indica (strain DSM 11827)</name>
    <name type="common">Root endophyte fungus</name>
    <name type="synonym">Piriformospora indica</name>
    <dbReference type="NCBI Taxonomy" id="1109443"/>
    <lineage>
        <taxon>Eukaryota</taxon>
        <taxon>Fungi</taxon>
        <taxon>Dikarya</taxon>
        <taxon>Basidiomycota</taxon>
        <taxon>Agaricomycotina</taxon>
        <taxon>Agaricomycetes</taxon>
        <taxon>Sebacinales</taxon>
        <taxon>Serendipitaceae</taxon>
        <taxon>Serendipita</taxon>
    </lineage>
</organism>
<feature type="compositionally biased region" description="Polar residues" evidence="1">
    <location>
        <begin position="463"/>
        <end position="472"/>
    </location>
</feature>
<keyword evidence="3" id="KW-1185">Reference proteome</keyword>
<accession>G4TJ95</accession>
<feature type="compositionally biased region" description="Acidic residues" evidence="1">
    <location>
        <begin position="601"/>
        <end position="612"/>
    </location>
</feature>
<dbReference type="HOGENOM" id="CLU_437483_0_0_1"/>
<evidence type="ECO:0000313" key="2">
    <source>
        <dbReference type="EMBL" id="CCA71388.1"/>
    </source>
</evidence>
<feature type="compositionally biased region" description="Basic residues" evidence="1">
    <location>
        <begin position="501"/>
        <end position="510"/>
    </location>
</feature>
<reference evidence="2 3" key="1">
    <citation type="journal article" date="2011" name="PLoS Pathog.">
        <title>Endophytic Life Strategies Decoded by Genome and Transcriptome Analyses of the Mutualistic Root Symbiont Piriformospora indica.</title>
        <authorList>
            <person name="Zuccaro A."/>
            <person name="Lahrmann U."/>
            <person name="Guldener U."/>
            <person name="Langen G."/>
            <person name="Pfiffi S."/>
            <person name="Biedenkopf D."/>
            <person name="Wong P."/>
            <person name="Samans B."/>
            <person name="Grimm C."/>
            <person name="Basiewicz M."/>
            <person name="Murat C."/>
            <person name="Martin F."/>
            <person name="Kogel K.H."/>
        </authorList>
    </citation>
    <scope>NUCLEOTIDE SEQUENCE [LARGE SCALE GENOMIC DNA]</scope>
    <source>
        <strain evidence="2 3">DSM 11827</strain>
    </source>
</reference>
<sequence length="625" mass="69953">MDEAFKQMQDDVDVLVQETMLSDAVRRLLATVLTRTHEQYDKLEAWNDGVLQDLASLESDHYILKKKYAALASAWQQKTGLPLPKRQTEIEEEQNGAAARMQEQKRHLQQQREQKLVSGEFAPLPVNVPVNWAKFDPKDFTQSLVESLGAQEQRGFSPIRKRRTQNADGVQIPPPKPSVTALRAIFPPPQPFEAANLNHNLRQRKVPANTQSDSAALAPAASVSNPSGRPPTGTGRAAKHNGGVQSGPSSNDAQDSESENLEPDLQGQVEGLGEVLFKQQAFKPEELREYRLRVLDLHTKVEQRAIEVGKNCGKDDEARRLDRRKRLDELGGKLQQEMNVNLGYLPLPDKPIPVPRWRVTRVREPAIAPADPVKTEFGEIDIDTILPPSAFETEAQGPIDSASEPREESPWVDDDPHDPRREEIFARILDKLERRAQLIEIGKRKALELDSEVEEAAFESSEDTSSTPQANPRKSKRGERDSYEDEESFMSSFTEEEQKNQARKRRKVGQQRRDDAPYKGKITKSGQLGRVRKVPAAAANTVAAAGGKTLSKPRPAELPKKKTQSTLRKGKGKPTEPQMEIRVPKAVAAVFSESSTSYKDDSEDEPESEEQEVAYCDTEYPSTDF</sequence>
<comment type="caution">
    <text evidence="2">The sequence shown here is derived from an EMBL/GenBank/DDBJ whole genome shotgun (WGS) entry which is preliminary data.</text>
</comment>
<dbReference type="AlphaFoldDB" id="G4TJ95"/>
<feature type="region of interest" description="Disordered" evidence="1">
    <location>
        <begin position="386"/>
        <end position="419"/>
    </location>
</feature>
<proteinExistence type="predicted"/>
<dbReference type="Proteomes" id="UP000007148">
    <property type="component" value="Unassembled WGS sequence"/>
</dbReference>
<feature type="compositionally biased region" description="Low complexity" evidence="1">
    <location>
        <begin position="536"/>
        <end position="545"/>
    </location>
</feature>
<feature type="region of interest" description="Disordered" evidence="1">
    <location>
        <begin position="592"/>
        <end position="625"/>
    </location>
</feature>
<evidence type="ECO:0000313" key="3">
    <source>
        <dbReference type="Proteomes" id="UP000007148"/>
    </source>
</evidence>
<dbReference type="InParanoid" id="G4TJ95"/>
<gene>
    <name evidence="2" type="ORF">PIIN_05327</name>
</gene>
<dbReference type="EMBL" id="CAFZ01000117">
    <property type="protein sequence ID" value="CCA71388.1"/>
    <property type="molecule type" value="Genomic_DNA"/>
</dbReference>
<feature type="region of interest" description="Disordered" evidence="1">
    <location>
        <begin position="450"/>
        <end position="580"/>
    </location>
</feature>
<name>G4TJ95_SERID</name>
<feature type="compositionally biased region" description="Acidic residues" evidence="1">
    <location>
        <begin position="450"/>
        <end position="462"/>
    </location>
</feature>
<evidence type="ECO:0000256" key="1">
    <source>
        <dbReference type="SAM" id="MobiDB-lite"/>
    </source>
</evidence>
<feature type="region of interest" description="Disordered" evidence="1">
    <location>
        <begin position="149"/>
        <end position="180"/>
    </location>
</feature>
<dbReference type="OrthoDB" id="5761796at2759"/>
<protein>
    <submittedName>
        <fullName evidence="2">Uncharacterized protein</fullName>
    </submittedName>
</protein>